<organism evidence="1 2">
    <name type="scientific">Sulfurovum indicum</name>
    <dbReference type="NCBI Taxonomy" id="2779528"/>
    <lineage>
        <taxon>Bacteria</taxon>
        <taxon>Pseudomonadati</taxon>
        <taxon>Campylobacterota</taxon>
        <taxon>Epsilonproteobacteria</taxon>
        <taxon>Campylobacterales</taxon>
        <taxon>Sulfurovaceae</taxon>
        <taxon>Sulfurovum</taxon>
    </lineage>
</organism>
<name>A0A7M1S235_9BACT</name>
<dbReference type="Proteomes" id="UP000595074">
    <property type="component" value="Chromosome"/>
</dbReference>
<accession>A0A7M1S235</accession>
<proteinExistence type="predicted"/>
<gene>
    <name evidence="1" type="ORF">IMZ28_08535</name>
</gene>
<evidence type="ECO:0000313" key="1">
    <source>
        <dbReference type="EMBL" id="QOR61477.1"/>
    </source>
</evidence>
<dbReference type="EMBL" id="CP063164">
    <property type="protein sequence ID" value="QOR61477.1"/>
    <property type="molecule type" value="Genomic_DNA"/>
</dbReference>
<dbReference type="KEGG" id="sinu:IMZ28_08535"/>
<sequence length="83" mass="9578">MKLMINILVTTFLTAGFFNTAQESEKAEMMENARLCKLFTEKVQKYQATMRDDRLAKTTLASYEQRASLFCSKRKTKANNTAR</sequence>
<evidence type="ECO:0000313" key="2">
    <source>
        <dbReference type="Proteomes" id="UP000595074"/>
    </source>
</evidence>
<reference evidence="1 2" key="1">
    <citation type="submission" date="2020-10" db="EMBL/GenBank/DDBJ databases">
        <title>The genome of sulfurovum sp.</title>
        <authorList>
            <person name="Xie S."/>
            <person name="Shao Z."/>
            <person name="Jiang L."/>
        </authorList>
    </citation>
    <scope>NUCLEOTIDE SEQUENCE [LARGE SCALE GENOMIC DNA]</scope>
    <source>
        <strain evidence="1 2">ST-419</strain>
    </source>
</reference>
<dbReference type="AlphaFoldDB" id="A0A7M1S235"/>
<dbReference type="RefSeq" id="WP_197548151.1">
    <property type="nucleotide sequence ID" value="NZ_CP063164.1"/>
</dbReference>
<protein>
    <submittedName>
        <fullName evidence="1">Uncharacterized protein</fullName>
    </submittedName>
</protein>
<keyword evidence="2" id="KW-1185">Reference proteome</keyword>